<dbReference type="Gene3D" id="3.30.700.10">
    <property type="entry name" value="Glycoprotein, Type 4 Pilin"/>
    <property type="match status" value="1"/>
</dbReference>
<keyword evidence="3" id="KW-1185">Reference proteome</keyword>
<dbReference type="InterPro" id="IPR012902">
    <property type="entry name" value="N_methyl_site"/>
</dbReference>
<feature type="transmembrane region" description="Helical" evidence="1">
    <location>
        <begin position="12"/>
        <end position="31"/>
    </location>
</feature>
<gene>
    <name evidence="2" type="ORF">H9661_09930</name>
</gene>
<accession>A0ABR8PU28</accession>
<proteinExistence type="predicted"/>
<dbReference type="Proteomes" id="UP000627781">
    <property type="component" value="Unassembled WGS sequence"/>
</dbReference>
<sequence length="307" mass="34339">MNSKNKCNNGFTLIEVIISVAILAMLIIPLANSIIQSVKISKTSERKQTAAFEGQKILEEFKSYKSFTLSGKELELLNGSKIKQDSKNKGVYNGDFTYTKGKDDYKVTINMEQEKELKNNDESKTPVFIINLPKAGELSTKQDGQDEVSDSFSSDAKNIMAEISNGNQTDYTMRFTYKDNNDIDNLIDEFTNIKDLDSENIIINVGKDYTKELNINIKNSTVDSSGKNSIKLNVITNIDEADDEKARGIINVESILGDVVIRKNGNTTNYEKIGDLYNINVQVQLNGEILFNSSVSQNIEIKKTLSH</sequence>
<comment type="caution">
    <text evidence="2">The sequence shown here is derived from an EMBL/GenBank/DDBJ whole genome shotgun (WGS) entry which is preliminary data.</text>
</comment>
<dbReference type="RefSeq" id="WP_191768557.1">
    <property type="nucleotide sequence ID" value="NZ_JACSRA010000013.1"/>
</dbReference>
<organism evidence="2 3">
    <name type="scientific">Clostridium cibarium</name>
    <dbReference type="NCBI Taxonomy" id="2762247"/>
    <lineage>
        <taxon>Bacteria</taxon>
        <taxon>Bacillati</taxon>
        <taxon>Bacillota</taxon>
        <taxon>Clostridia</taxon>
        <taxon>Eubacteriales</taxon>
        <taxon>Clostridiaceae</taxon>
        <taxon>Clostridium</taxon>
    </lineage>
</organism>
<dbReference type="NCBIfam" id="TIGR02532">
    <property type="entry name" value="IV_pilin_GFxxxE"/>
    <property type="match status" value="1"/>
</dbReference>
<evidence type="ECO:0000313" key="2">
    <source>
        <dbReference type="EMBL" id="MBD7911675.1"/>
    </source>
</evidence>
<evidence type="ECO:0000313" key="3">
    <source>
        <dbReference type="Proteomes" id="UP000627781"/>
    </source>
</evidence>
<keyword evidence="1" id="KW-0472">Membrane</keyword>
<name>A0ABR8PU28_9CLOT</name>
<dbReference type="Pfam" id="PF07963">
    <property type="entry name" value="N_methyl"/>
    <property type="match status" value="1"/>
</dbReference>
<protein>
    <submittedName>
        <fullName evidence="2">Prepilin-type N-terminal cleavage/methylation domain-containing protein</fullName>
    </submittedName>
</protein>
<keyword evidence="1" id="KW-0812">Transmembrane</keyword>
<evidence type="ECO:0000256" key="1">
    <source>
        <dbReference type="SAM" id="Phobius"/>
    </source>
</evidence>
<dbReference type="EMBL" id="JACSRA010000013">
    <property type="protein sequence ID" value="MBD7911675.1"/>
    <property type="molecule type" value="Genomic_DNA"/>
</dbReference>
<keyword evidence="1" id="KW-1133">Transmembrane helix</keyword>
<reference evidence="2 3" key="1">
    <citation type="submission" date="2020-08" db="EMBL/GenBank/DDBJ databases">
        <title>A Genomic Blueprint of the Chicken Gut Microbiome.</title>
        <authorList>
            <person name="Gilroy R."/>
            <person name="Ravi A."/>
            <person name="Getino M."/>
            <person name="Pursley I."/>
            <person name="Horton D.L."/>
            <person name="Alikhan N.-F."/>
            <person name="Baker D."/>
            <person name="Gharbi K."/>
            <person name="Hall N."/>
            <person name="Watson M."/>
            <person name="Adriaenssens E.M."/>
            <person name="Foster-Nyarko E."/>
            <person name="Jarju S."/>
            <person name="Secka A."/>
            <person name="Antonio M."/>
            <person name="Oren A."/>
            <person name="Chaudhuri R."/>
            <person name="La Ragione R.M."/>
            <person name="Hildebrand F."/>
            <person name="Pallen M.J."/>
        </authorList>
    </citation>
    <scope>NUCLEOTIDE SEQUENCE [LARGE SCALE GENOMIC DNA]</scope>
    <source>
        <strain evidence="2 3">Sa3CVN1</strain>
    </source>
</reference>